<dbReference type="Proteomes" id="UP001438008">
    <property type="component" value="Unassembled WGS sequence"/>
</dbReference>
<organism evidence="3 4">
    <name type="scientific">Laedolimicola intestinihominis</name>
    <dbReference type="NCBI Taxonomy" id="3133166"/>
    <lineage>
        <taxon>Bacteria</taxon>
        <taxon>Bacillati</taxon>
        <taxon>Bacillota</taxon>
        <taxon>Clostridia</taxon>
        <taxon>Lachnospirales</taxon>
        <taxon>Lachnospiraceae</taxon>
        <taxon>Laedolimicola</taxon>
    </lineage>
</organism>
<evidence type="ECO:0000259" key="2">
    <source>
        <dbReference type="Pfam" id="PF22725"/>
    </source>
</evidence>
<dbReference type="PANTHER" id="PTHR43054">
    <property type="match status" value="1"/>
</dbReference>
<dbReference type="Gene3D" id="3.40.50.720">
    <property type="entry name" value="NAD(P)-binding Rossmann-like Domain"/>
    <property type="match status" value="1"/>
</dbReference>
<dbReference type="RefSeq" id="WP_349164605.1">
    <property type="nucleotide sequence ID" value="NZ_JBBMFE010000008.1"/>
</dbReference>
<dbReference type="Pfam" id="PF22725">
    <property type="entry name" value="GFO_IDH_MocA_C3"/>
    <property type="match status" value="1"/>
</dbReference>
<feature type="domain" description="Gfo/Idh/MocA-like oxidoreductase N-terminal" evidence="1">
    <location>
        <begin position="2"/>
        <end position="117"/>
    </location>
</feature>
<protein>
    <submittedName>
        <fullName evidence="3">Gfo/Idh/MocA family oxidoreductase</fullName>
    </submittedName>
</protein>
<proteinExistence type="predicted"/>
<dbReference type="InterPro" id="IPR055170">
    <property type="entry name" value="GFO_IDH_MocA-like_dom"/>
</dbReference>
<accession>A0ABV1FI61</accession>
<evidence type="ECO:0000313" key="4">
    <source>
        <dbReference type="Proteomes" id="UP001438008"/>
    </source>
</evidence>
<sequence length="320" mass="36305">MQIGIVGAGMTVPWFLEAAKLIPEMEVRALFARKEEKRKEICEKYQVPVAYDSYEKLLADQSIDVLYLPVPNHLHYSFTKQALEAGKHVILEKPFTVTYEEAKKLAELARAKGLVLFEAITNQYNANYEKVRELLPGLGDVKIVQLNFSQYSSRYEAFKQGNIAPVFDPAKAGGALMDLNVYNIHFVVGLFGEPKAIHYYPNMEKGVDTSGILVMEYPTFQCVCVAAKDCGAPLSVNIEGDKGCMFSHSNSGRFEEFSYQENKQEPIHYELARRDSIFAEELTAFTEYYVNKNQAELDRRLEHSLRVMKVLDAARRGSRS</sequence>
<dbReference type="SUPFAM" id="SSF55347">
    <property type="entry name" value="Glyceraldehyde-3-phosphate dehydrogenase-like, C-terminal domain"/>
    <property type="match status" value="1"/>
</dbReference>
<keyword evidence="4" id="KW-1185">Reference proteome</keyword>
<dbReference type="InterPro" id="IPR000683">
    <property type="entry name" value="Gfo/Idh/MocA-like_OxRdtase_N"/>
</dbReference>
<name>A0ABV1FI61_9FIRM</name>
<feature type="domain" description="GFO/IDH/MocA-like oxidoreductase" evidence="2">
    <location>
        <begin position="137"/>
        <end position="244"/>
    </location>
</feature>
<comment type="caution">
    <text evidence="3">The sequence shown here is derived from an EMBL/GenBank/DDBJ whole genome shotgun (WGS) entry which is preliminary data.</text>
</comment>
<reference evidence="3 4" key="1">
    <citation type="submission" date="2024-03" db="EMBL/GenBank/DDBJ databases">
        <title>Human intestinal bacterial collection.</title>
        <authorList>
            <person name="Pauvert C."/>
            <person name="Hitch T.C.A."/>
            <person name="Clavel T."/>
        </authorList>
    </citation>
    <scope>NUCLEOTIDE SEQUENCE [LARGE SCALE GENOMIC DNA]</scope>
    <source>
        <strain evidence="3 4">CLA-AA-H132</strain>
    </source>
</reference>
<evidence type="ECO:0000259" key="1">
    <source>
        <dbReference type="Pfam" id="PF01408"/>
    </source>
</evidence>
<dbReference type="PANTHER" id="PTHR43054:SF1">
    <property type="entry name" value="SCYLLO-INOSITOL 2-DEHYDROGENASE (NADP(+)) IOLU"/>
    <property type="match status" value="1"/>
</dbReference>
<dbReference type="EMBL" id="JBBMFE010000008">
    <property type="protein sequence ID" value="MEQ2472735.1"/>
    <property type="molecule type" value="Genomic_DNA"/>
</dbReference>
<evidence type="ECO:0000313" key="3">
    <source>
        <dbReference type="EMBL" id="MEQ2472735.1"/>
    </source>
</evidence>
<dbReference type="Pfam" id="PF01408">
    <property type="entry name" value="GFO_IDH_MocA"/>
    <property type="match status" value="1"/>
</dbReference>
<gene>
    <name evidence="3" type="ORF">WMO29_09595</name>
</gene>
<dbReference type="Gene3D" id="3.30.360.10">
    <property type="entry name" value="Dihydrodipicolinate Reductase, domain 2"/>
    <property type="match status" value="1"/>
</dbReference>
<dbReference type="InterPro" id="IPR036291">
    <property type="entry name" value="NAD(P)-bd_dom_sf"/>
</dbReference>
<dbReference type="SUPFAM" id="SSF51735">
    <property type="entry name" value="NAD(P)-binding Rossmann-fold domains"/>
    <property type="match status" value="1"/>
</dbReference>